<feature type="transmembrane region" description="Helical" evidence="10">
    <location>
        <begin position="6"/>
        <end position="26"/>
    </location>
</feature>
<evidence type="ECO:0000259" key="11">
    <source>
        <dbReference type="PROSITE" id="PS50089"/>
    </source>
</evidence>
<evidence type="ECO:0000256" key="9">
    <source>
        <dbReference type="SAM" id="MobiDB-lite"/>
    </source>
</evidence>
<evidence type="ECO:0000256" key="1">
    <source>
        <dbReference type="ARBA" id="ARBA00004370"/>
    </source>
</evidence>
<comment type="subcellular location">
    <subcellularLocation>
        <location evidence="1">Membrane</location>
    </subcellularLocation>
</comment>
<dbReference type="GO" id="GO:0016020">
    <property type="term" value="C:membrane"/>
    <property type="evidence" value="ECO:0007669"/>
    <property type="project" value="UniProtKB-SubCell"/>
</dbReference>
<keyword evidence="4 8" id="KW-0863">Zinc-finger</keyword>
<dbReference type="Gene3D" id="3.30.40.10">
    <property type="entry name" value="Zinc/RING finger domain, C3HC4 (zinc finger)"/>
    <property type="match status" value="1"/>
</dbReference>
<evidence type="ECO:0000256" key="5">
    <source>
        <dbReference type="ARBA" id="ARBA00022833"/>
    </source>
</evidence>
<reference evidence="12" key="1">
    <citation type="submission" date="2021-02" db="EMBL/GenBank/DDBJ databases">
        <title>First Annotated Genome of the Yellow-green Alga Tribonema minus.</title>
        <authorList>
            <person name="Mahan K.M."/>
        </authorList>
    </citation>
    <scope>NUCLEOTIDE SEQUENCE</scope>
    <source>
        <strain evidence="12">UTEX B ZZ1240</strain>
    </source>
</reference>
<dbReference type="PROSITE" id="PS50089">
    <property type="entry name" value="ZF_RING_2"/>
    <property type="match status" value="1"/>
</dbReference>
<keyword evidence="2 10" id="KW-0812">Transmembrane</keyword>
<keyword evidence="7 10" id="KW-0472">Membrane</keyword>
<dbReference type="EMBL" id="JAFCMP010000536">
    <property type="protein sequence ID" value="KAG5176540.1"/>
    <property type="molecule type" value="Genomic_DNA"/>
</dbReference>
<feature type="region of interest" description="Disordered" evidence="9">
    <location>
        <begin position="245"/>
        <end position="265"/>
    </location>
</feature>
<dbReference type="OrthoDB" id="8062037at2759"/>
<evidence type="ECO:0000256" key="10">
    <source>
        <dbReference type="SAM" id="Phobius"/>
    </source>
</evidence>
<comment type="caution">
    <text evidence="12">The sequence shown here is derived from an EMBL/GenBank/DDBJ whole genome shotgun (WGS) entry which is preliminary data.</text>
</comment>
<dbReference type="InterPro" id="IPR013083">
    <property type="entry name" value="Znf_RING/FYVE/PHD"/>
</dbReference>
<feature type="compositionally biased region" description="Acidic residues" evidence="9">
    <location>
        <begin position="197"/>
        <end position="214"/>
    </location>
</feature>
<accession>A0A835YMX8</accession>
<feature type="compositionally biased region" description="Gly residues" evidence="9">
    <location>
        <begin position="252"/>
        <end position="263"/>
    </location>
</feature>
<sequence length="306" mass="31426">MAEIVVMAVVLMAGVGMASGGLYSVVHATRARRVRRRDKKIAKAQCTVYLVPKQCSTDASSAYETEASLPSIPTPLSRSGRLRRKLSLRRRFKRTSSAAAVPARVLDDGRHEVDGCVLFEADTCPICLEVVKAGEKMAMLPCLHAMHMACAQPWLVAHATCPLCKAHLDPQRAAAADAAAATAAAAAAAAADGTFSSDDDGGGGTSDDSDSDCDSVIEVDREDGEAAAAVAALMAAFELADAVQGPRSSFGGSSGGGGGGGGVRRSFVAAVARRGPLTTRDDDCDDGDGCDNSSDAFGAEACAPRF</sequence>
<keyword evidence="6 10" id="KW-1133">Transmembrane helix</keyword>
<dbReference type="InterPro" id="IPR001841">
    <property type="entry name" value="Znf_RING"/>
</dbReference>
<evidence type="ECO:0000256" key="7">
    <source>
        <dbReference type="ARBA" id="ARBA00023136"/>
    </source>
</evidence>
<organism evidence="12 13">
    <name type="scientific">Tribonema minus</name>
    <dbReference type="NCBI Taxonomy" id="303371"/>
    <lineage>
        <taxon>Eukaryota</taxon>
        <taxon>Sar</taxon>
        <taxon>Stramenopiles</taxon>
        <taxon>Ochrophyta</taxon>
        <taxon>PX clade</taxon>
        <taxon>Xanthophyceae</taxon>
        <taxon>Tribonematales</taxon>
        <taxon>Tribonemataceae</taxon>
        <taxon>Tribonema</taxon>
    </lineage>
</organism>
<evidence type="ECO:0000313" key="12">
    <source>
        <dbReference type="EMBL" id="KAG5176540.1"/>
    </source>
</evidence>
<feature type="region of interest" description="Disordered" evidence="9">
    <location>
        <begin position="193"/>
        <end position="214"/>
    </location>
</feature>
<evidence type="ECO:0000256" key="3">
    <source>
        <dbReference type="ARBA" id="ARBA00022723"/>
    </source>
</evidence>
<evidence type="ECO:0000313" key="13">
    <source>
        <dbReference type="Proteomes" id="UP000664859"/>
    </source>
</evidence>
<proteinExistence type="predicted"/>
<dbReference type="PANTHER" id="PTHR46539">
    <property type="entry name" value="E3 UBIQUITIN-PROTEIN LIGASE ATL42"/>
    <property type="match status" value="1"/>
</dbReference>
<keyword evidence="13" id="KW-1185">Reference proteome</keyword>
<dbReference type="SMART" id="SM00184">
    <property type="entry name" value="RING"/>
    <property type="match status" value="1"/>
</dbReference>
<dbReference type="Proteomes" id="UP000664859">
    <property type="component" value="Unassembled WGS sequence"/>
</dbReference>
<evidence type="ECO:0000256" key="8">
    <source>
        <dbReference type="PROSITE-ProRule" id="PRU00175"/>
    </source>
</evidence>
<dbReference type="GO" id="GO:0008270">
    <property type="term" value="F:zinc ion binding"/>
    <property type="evidence" value="ECO:0007669"/>
    <property type="project" value="UniProtKB-KW"/>
</dbReference>
<dbReference type="CDD" id="cd16454">
    <property type="entry name" value="RING-H2_PA-TM-RING"/>
    <property type="match status" value="1"/>
</dbReference>
<dbReference type="PANTHER" id="PTHR46539:SF1">
    <property type="entry name" value="E3 UBIQUITIN-PROTEIN LIGASE ATL42"/>
    <property type="match status" value="1"/>
</dbReference>
<name>A0A835YMX8_9STRA</name>
<gene>
    <name evidence="12" type="ORF">JKP88DRAFT_335415</name>
</gene>
<dbReference type="AlphaFoldDB" id="A0A835YMX8"/>
<protein>
    <recommendedName>
        <fullName evidence="11">RING-type domain-containing protein</fullName>
    </recommendedName>
</protein>
<feature type="domain" description="RING-type" evidence="11">
    <location>
        <begin position="124"/>
        <end position="165"/>
    </location>
</feature>
<evidence type="ECO:0000256" key="2">
    <source>
        <dbReference type="ARBA" id="ARBA00022692"/>
    </source>
</evidence>
<keyword evidence="3" id="KW-0479">Metal-binding</keyword>
<keyword evidence="5" id="KW-0862">Zinc</keyword>
<dbReference type="Pfam" id="PF13639">
    <property type="entry name" value="zf-RING_2"/>
    <property type="match status" value="1"/>
</dbReference>
<dbReference type="SUPFAM" id="SSF57850">
    <property type="entry name" value="RING/U-box"/>
    <property type="match status" value="1"/>
</dbReference>
<evidence type="ECO:0000256" key="6">
    <source>
        <dbReference type="ARBA" id="ARBA00022989"/>
    </source>
</evidence>
<evidence type="ECO:0000256" key="4">
    <source>
        <dbReference type="ARBA" id="ARBA00022771"/>
    </source>
</evidence>